<evidence type="ECO:0008006" key="4">
    <source>
        <dbReference type="Google" id="ProtNLM"/>
    </source>
</evidence>
<dbReference type="AlphaFoldDB" id="A0A2K1KGN1"/>
<sequence>MAPLNFCPVCRIHHDKVKGHKYGVKHKKYLTEFLSKARKKLQDVRLSMKEVTTLQDEDRDRSKFWCAFCEQEIDEKKSVFVSESTIQHLGNPQHVFMVKKFLADQGAHLADSFSYFISKEETLQWQERCKNLTATMAKTSVVELPGTNNIHSGTSLNDEGSSLALGSRQSFSHVASVHDVQPLTVLTVGRTQNSLSTHNEVSSAATETGSLRRHSVSDRTETLVDFANEWAGVSGNSVHYMDSAKFLVPTNFGLEASTRKPSDDYRPTEVFKAWRGTDTSHYTQGRGVNWSATNGAFSVQGIMQSLPGAAPVQYTVMASGQTLSKIVCPPLLSGEGNVHSGGTPPWIGPNEDKKLFDVLNDEIGPSIEAVKKQSLSKTQERKLAKLRPPNRVGAAWAEMRRAQLERAERGETLDVPQADASWLPNFGRVWQSGSRHDTRREFEAEKRREAKRLASELGKRTVTSVEGPVQFQPYVSKRRVA</sequence>
<dbReference type="PANTHER" id="PTHR31198">
    <property type="entry name" value="COILED-COIL DOMAIN-CONTAINING PROTEIN 84"/>
    <property type="match status" value="1"/>
</dbReference>
<dbReference type="PaxDb" id="3218-PP1S14_416V6.1"/>
<organism evidence="1">
    <name type="scientific">Physcomitrium patens</name>
    <name type="common">Spreading-leaved earth moss</name>
    <name type="synonym">Physcomitrella patens</name>
    <dbReference type="NCBI Taxonomy" id="3218"/>
    <lineage>
        <taxon>Eukaryota</taxon>
        <taxon>Viridiplantae</taxon>
        <taxon>Streptophyta</taxon>
        <taxon>Embryophyta</taxon>
        <taxon>Bryophyta</taxon>
        <taxon>Bryophytina</taxon>
        <taxon>Bryopsida</taxon>
        <taxon>Funariidae</taxon>
        <taxon>Funariales</taxon>
        <taxon>Funariaceae</taxon>
        <taxon>Physcomitrium</taxon>
    </lineage>
</organism>
<dbReference type="EnsemblPlants" id="Pp3c6_21480V3.1">
    <property type="protein sequence ID" value="Pp3c6_21480V3.1"/>
    <property type="gene ID" value="Pp3c6_21480"/>
</dbReference>
<dbReference type="EMBL" id="ABEU02000006">
    <property type="protein sequence ID" value="PNR52919.1"/>
    <property type="molecule type" value="Genomic_DNA"/>
</dbReference>
<accession>A0A2K1KGN1</accession>
<dbReference type="Pfam" id="PF14968">
    <property type="entry name" value="CCDC84"/>
    <property type="match status" value="1"/>
</dbReference>
<evidence type="ECO:0000313" key="1">
    <source>
        <dbReference type="EMBL" id="PNR52919.1"/>
    </source>
</evidence>
<dbReference type="Gramene" id="Pp3c6_21480V3.1">
    <property type="protein sequence ID" value="Pp3c6_21480V3.1"/>
    <property type="gene ID" value="Pp3c6_21480"/>
</dbReference>
<dbReference type="STRING" id="3218.A0A2K1KGN1"/>
<reference evidence="1 3" key="2">
    <citation type="journal article" date="2018" name="Plant J.">
        <title>The Physcomitrella patens chromosome-scale assembly reveals moss genome structure and evolution.</title>
        <authorList>
            <person name="Lang D."/>
            <person name="Ullrich K.K."/>
            <person name="Murat F."/>
            <person name="Fuchs J."/>
            <person name="Jenkins J."/>
            <person name="Haas F.B."/>
            <person name="Piednoel M."/>
            <person name="Gundlach H."/>
            <person name="Van Bel M."/>
            <person name="Meyberg R."/>
            <person name="Vives C."/>
            <person name="Morata J."/>
            <person name="Symeonidi A."/>
            <person name="Hiss M."/>
            <person name="Muchero W."/>
            <person name="Kamisugi Y."/>
            <person name="Saleh O."/>
            <person name="Blanc G."/>
            <person name="Decker E.L."/>
            <person name="van Gessel N."/>
            <person name="Grimwood J."/>
            <person name="Hayes R.D."/>
            <person name="Graham S.W."/>
            <person name="Gunter L.E."/>
            <person name="McDaniel S.F."/>
            <person name="Hoernstein S.N.W."/>
            <person name="Larsson A."/>
            <person name="Li F.W."/>
            <person name="Perroud P.F."/>
            <person name="Phillips J."/>
            <person name="Ranjan P."/>
            <person name="Rokshar D.S."/>
            <person name="Rothfels C.J."/>
            <person name="Schneider L."/>
            <person name="Shu S."/>
            <person name="Stevenson D.W."/>
            <person name="Thummler F."/>
            <person name="Tillich M."/>
            <person name="Villarreal Aguilar J.C."/>
            <person name="Widiez T."/>
            <person name="Wong G.K."/>
            <person name="Wymore A."/>
            <person name="Zhang Y."/>
            <person name="Zimmer A.D."/>
            <person name="Quatrano R.S."/>
            <person name="Mayer K.F.X."/>
            <person name="Goodstein D."/>
            <person name="Casacuberta J.M."/>
            <person name="Vandepoele K."/>
            <person name="Reski R."/>
            <person name="Cuming A.C."/>
            <person name="Tuskan G.A."/>
            <person name="Maumus F."/>
            <person name="Salse J."/>
            <person name="Schmutz J."/>
            <person name="Rensing S.A."/>
        </authorList>
    </citation>
    <scope>NUCLEOTIDE SEQUENCE [LARGE SCALE GENOMIC DNA]</scope>
    <source>
        <strain evidence="2 3">cv. Gransden 2004</strain>
    </source>
</reference>
<reference evidence="1 3" key="1">
    <citation type="journal article" date="2008" name="Science">
        <title>The Physcomitrella genome reveals evolutionary insights into the conquest of land by plants.</title>
        <authorList>
            <person name="Rensing S."/>
            <person name="Lang D."/>
            <person name="Zimmer A."/>
            <person name="Terry A."/>
            <person name="Salamov A."/>
            <person name="Shapiro H."/>
            <person name="Nishiyama T."/>
            <person name="Perroud P.-F."/>
            <person name="Lindquist E."/>
            <person name="Kamisugi Y."/>
            <person name="Tanahashi T."/>
            <person name="Sakakibara K."/>
            <person name="Fujita T."/>
            <person name="Oishi K."/>
            <person name="Shin-I T."/>
            <person name="Kuroki Y."/>
            <person name="Toyoda A."/>
            <person name="Suzuki Y."/>
            <person name="Hashimoto A."/>
            <person name="Yamaguchi K."/>
            <person name="Sugano A."/>
            <person name="Kohara Y."/>
            <person name="Fujiyama A."/>
            <person name="Anterola A."/>
            <person name="Aoki S."/>
            <person name="Ashton N."/>
            <person name="Barbazuk W.B."/>
            <person name="Barker E."/>
            <person name="Bennetzen J."/>
            <person name="Bezanilla M."/>
            <person name="Blankenship R."/>
            <person name="Cho S.H."/>
            <person name="Dutcher S."/>
            <person name="Estelle M."/>
            <person name="Fawcett J.A."/>
            <person name="Gundlach H."/>
            <person name="Hanada K."/>
            <person name="Heyl A."/>
            <person name="Hicks K.A."/>
            <person name="Hugh J."/>
            <person name="Lohr M."/>
            <person name="Mayer K."/>
            <person name="Melkozernov A."/>
            <person name="Murata T."/>
            <person name="Nelson D."/>
            <person name="Pils B."/>
            <person name="Prigge M."/>
            <person name="Reiss B."/>
            <person name="Renner T."/>
            <person name="Rombauts S."/>
            <person name="Rushton P."/>
            <person name="Sanderfoot A."/>
            <person name="Schween G."/>
            <person name="Shiu S.-H."/>
            <person name="Stueber K."/>
            <person name="Theodoulou F.L."/>
            <person name="Tu H."/>
            <person name="Van de Peer Y."/>
            <person name="Verrier P.J."/>
            <person name="Waters E."/>
            <person name="Wood A."/>
            <person name="Yang L."/>
            <person name="Cove D."/>
            <person name="Cuming A."/>
            <person name="Hasebe M."/>
            <person name="Lucas S."/>
            <person name="Mishler D.B."/>
            <person name="Reski R."/>
            <person name="Grigoriev I."/>
            <person name="Quatrano R.S."/>
            <person name="Boore J.L."/>
        </authorList>
    </citation>
    <scope>NUCLEOTIDE SEQUENCE [LARGE SCALE GENOMIC DNA]</scope>
    <source>
        <strain evidence="2 3">cv. Gransden 2004</strain>
    </source>
</reference>
<evidence type="ECO:0000313" key="3">
    <source>
        <dbReference type="Proteomes" id="UP000006727"/>
    </source>
</evidence>
<dbReference type="Gramene" id="Pp3c6_21480V3.2">
    <property type="protein sequence ID" value="Pp3c6_21480V3.2"/>
    <property type="gene ID" value="Pp3c6_21480"/>
</dbReference>
<name>A0A2K1KGN1_PHYPA</name>
<dbReference type="PANTHER" id="PTHR31198:SF1">
    <property type="entry name" value="CENTROSOMAL AT-AC SPLICING FACTOR"/>
    <property type="match status" value="1"/>
</dbReference>
<dbReference type="Proteomes" id="UP000006727">
    <property type="component" value="Chromosome 6"/>
</dbReference>
<dbReference type="InterPro" id="IPR028015">
    <property type="entry name" value="CCDC84-like"/>
</dbReference>
<reference evidence="2" key="3">
    <citation type="submission" date="2020-12" db="UniProtKB">
        <authorList>
            <consortium name="EnsemblPlants"/>
        </authorList>
    </citation>
    <scope>IDENTIFICATION</scope>
</reference>
<keyword evidence="3" id="KW-1185">Reference proteome</keyword>
<protein>
    <recommendedName>
        <fullName evidence="4">Coiled-coil domain-containing protein 84</fullName>
    </recommendedName>
</protein>
<evidence type="ECO:0000313" key="2">
    <source>
        <dbReference type="EnsemblPlants" id="Pp3c6_21480V3.1"/>
    </source>
</evidence>
<gene>
    <name evidence="2" type="primary">LOC112283907</name>
    <name evidence="1" type="ORF">PHYPA_009294</name>
</gene>
<proteinExistence type="predicted"/>
<dbReference type="EnsemblPlants" id="Pp3c6_21480V3.2">
    <property type="protein sequence ID" value="Pp3c6_21480V3.2"/>
    <property type="gene ID" value="Pp3c6_21480"/>
</dbReference>